<sequence>MLSQPDLLLCAQLCDDVADALVNQGYFCQDHALPQTLTAALLNNLQQLEEEEALQPAGIGRQQQHQLNRRIRRDKIHWLSTDDPVQATYLAWMQALQQGLNQRLFMGLFDYESHFAHYPPGAFYARHLDAFQGRSNRVLTSVYYLNQDWQEADGGELLLYTEEQSTALAEIRPEAGRLLIFLSDRFPHEVRPTQRDRYSIAGWFRINNSLNGQIDPPS</sequence>
<comment type="caution">
    <text evidence="8">The sequence shown here is derived from an EMBL/GenBank/DDBJ whole genome shotgun (WGS) entry which is preliminary data.</text>
</comment>
<reference evidence="8 9" key="1">
    <citation type="submission" date="2019-03" db="EMBL/GenBank/DDBJ databases">
        <title>Nitrincola sp. nov. isolated from an Indian soda lake.</title>
        <authorList>
            <person name="Joshi A."/>
            <person name="Thite S.V."/>
            <person name="Joseph N."/>
            <person name="Dhotre D."/>
            <person name="Moorthy M."/>
            <person name="Shouche Y.S."/>
        </authorList>
    </citation>
    <scope>NUCLEOTIDE SEQUENCE [LARGE SCALE GENOMIC DNA]</scope>
    <source>
        <strain evidence="8 9">MEB193</strain>
    </source>
</reference>
<keyword evidence="9" id="KW-1185">Reference proteome</keyword>
<feature type="domain" description="Fe2OG dioxygenase" evidence="7">
    <location>
        <begin position="104"/>
        <end position="206"/>
    </location>
</feature>
<keyword evidence="4" id="KW-0223">Dioxygenase</keyword>
<evidence type="ECO:0000256" key="2">
    <source>
        <dbReference type="ARBA" id="ARBA00022723"/>
    </source>
</evidence>
<accession>A0A5A9W8Q1</accession>
<dbReference type="InterPro" id="IPR006620">
    <property type="entry name" value="Pro_4_hyd_alph"/>
</dbReference>
<dbReference type="PANTHER" id="PTHR12907:SF26">
    <property type="entry name" value="HIF PROLYL HYDROXYLASE, ISOFORM C"/>
    <property type="match status" value="1"/>
</dbReference>
<evidence type="ECO:0000259" key="7">
    <source>
        <dbReference type="PROSITE" id="PS51471"/>
    </source>
</evidence>
<dbReference type="InterPro" id="IPR044862">
    <property type="entry name" value="Pro_4_hyd_alph_FE2OG_OXY"/>
</dbReference>
<dbReference type="Pfam" id="PF13640">
    <property type="entry name" value="2OG-FeII_Oxy_3"/>
    <property type="match status" value="1"/>
</dbReference>
<dbReference type="InterPro" id="IPR051559">
    <property type="entry name" value="HIF_prolyl_hydroxylases"/>
</dbReference>
<dbReference type="GO" id="GO:0008198">
    <property type="term" value="F:ferrous iron binding"/>
    <property type="evidence" value="ECO:0007669"/>
    <property type="project" value="TreeGrafter"/>
</dbReference>
<dbReference type="Proteomes" id="UP000325302">
    <property type="component" value="Unassembled WGS sequence"/>
</dbReference>
<evidence type="ECO:0000256" key="6">
    <source>
        <dbReference type="ARBA" id="ARBA00023004"/>
    </source>
</evidence>
<protein>
    <submittedName>
        <fullName evidence="8">2OG-Fe(II) oxygenase</fullName>
    </submittedName>
</protein>
<dbReference type="GO" id="GO:0071456">
    <property type="term" value="P:cellular response to hypoxia"/>
    <property type="evidence" value="ECO:0007669"/>
    <property type="project" value="TreeGrafter"/>
</dbReference>
<evidence type="ECO:0000256" key="1">
    <source>
        <dbReference type="ARBA" id="ARBA00001961"/>
    </source>
</evidence>
<gene>
    <name evidence="8" type="ORF">E1H14_01240</name>
</gene>
<organism evidence="8 9">
    <name type="scientific">Nitrincola tapanii</name>
    <dbReference type="NCBI Taxonomy" id="1708751"/>
    <lineage>
        <taxon>Bacteria</taxon>
        <taxon>Pseudomonadati</taxon>
        <taxon>Pseudomonadota</taxon>
        <taxon>Gammaproteobacteria</taxon>
        <taxon>Oceanospirillales</taxon>
        <taxon>Oceanospirillaceae</taxon>
        <taxon>Nitrincola</taxon>
    </lineage>
</organism>
<dbReference type="PANTHER" id="PTHR12907">
    <property type="entry name" value="EGL NINE HOMOLOG-RELATED"/>
    <property type="match status" value="1"/>
</dbReference>
<keyword evidence="2" id="KW-0479">Metal-binding</keyword>
<comment type="cofactor">
    <cofactor evidence="1">
        <name>L-ascorbate</name>
        <dbReference type="ChEBI" id="CHEBI:38290"/>
    </cofactor>
</comment>
<dbReference type="GO" id="GO:0031418">
    <property type="term" value="F:L-ascorbic acid binding"/>
    <property type="evidence" value="ECO:0007669"/>
    <property type="project" value="UniProtKB-KW"/>
</dbReference>
<evidence type="ECO:0000313" key="8">
    <source>
        <dbReference type="EMBL" id="KAA0876379.1"/>
    </source>
</evidence>
<evidence type="ECO:0000256" key="5">
    <source>
        <dbReference type="ARBA" id="ARBA00023002"/>
    </source>
</evidence>
<dbReference type="SMART" id="SM00702">
    <property type="entry name" value="P4Hc"/>
    <property type="match status" value="1"/>
</dbReference>
<keyword evidence="3" id="KW-0847">Vitamin C</keyword>
<evidence type="ECO:0000313" key="9">
    <source>
        <dbReference type="Proteomes" id="UP000325302"/>
    </source>
</evidence>
<name>A0A5A9W8Q1_9GAMM</name>
<dbReference type="Gene3D" id="2.60.120.620">
    <property type="entry name" value="q2cbj1_9rhob like domain"/>
    <property type="match status" value="1"/>
</dbReference>
<evidence type="ECO:0000256" key="3">
    <source>
        <dbReference type="ARBA" id="ARBA00022896"/>
    </source>
</evidence>
<keyword evidence="6" id="KW-0408">Iron</keyword>
<proteinExistence type="predicted"/>
<keyword evidence="5" id="KW-0560">Oxidoreductase</keyword>
<dbReference type="RefSeq" id="WP_149389628.1">
    <property type="nucleotide sequence ID" value="NZ_SMRS01000001.1"/>
</dbReference>
<dbReference type="GO" id="GO:0031543">
    <property type="term" value="F:peptidyl-proline dioxygenase activity"/>
    <property type="evidence" value="ECO:0007669"/>
    <property type="project" value="TreeGrafter"/>
</dbReference>
<dbReference type="InterPro" id="IPR005123">
    <property type="entry name" value="Oxoglu/Fe-dep_dioxygenase_dom"/>
</dbReference>
<dbReference type="OrthoDB" id="9783171at2"/>
<dbReference type="AlphaFoldDB" id="A0A5A9W8Q1"/>
<dbReference type="PROSITE" id="PS51471">
    <property type="entry name" value="FE2OG_OXY"/>
    <property type="match status" value="1"/>
</dbReference>
<evidence type="ECO:0000256" key="4">
    <source>
        <dbReference type="ARBA" id="ARBA00022964"/>
    </source>
</evidence>
<dbReference type="EMBL" id="SMRS01000001">
    <property type="protein sequence ID" value="KAA0876379.1"/>
    <property type="molecule type" value="Genomic_DNA"/>
</dbReference>